<evidence type="ECO:0000256" key="1">
    <source>
        <dbReference type="SAM" id="Coils"/>
    </source>
</evidence>
<dbReference type="InterPro" id="IPR000595">
    <property type="entry name" value="cNMP-bd_dom"/>
</dbReference>
<dbReference type="InterPro" id="IPR050503">
    <property type="entry name" value="cAMP-dep_PK_reg_su-like"/>
</dbReference>
<dbReference type="Pfam" id="PF00027">
    <property type="entry name" value="cNMP_binding"/>
    <property type="match status" value="1"/>
</dbReference>
<gene>
    <name evidence="3" type="ORF">SAMN05444390_105143</name>
</gene>
<evidence type="ECO:0000313" key="3">
    <source>
        <dbReference type="EMBL" id="SEG81171.1"/>
    </source>
</evidence>
<dbReference type="OrthoDB" id="3525895at2"/>
<dbReference type="PANTHER" id="PTHR11635">
    <property type="entry name" value="CAMP-DEPENDENT PROTEIN KINASE REGULATORY CHAIN"/>
    <property type="match status" value="1"/>
</dbReference>
<dbReference type="AlphaFoldDB" id="A0A1H6D7D1"/>
<dbReference type="PANTHER" id="PTHR11635:SF152">
    <property type="entry name" value="CAMP-DEPENDENT PROTEIN KINASE TYPE I REGULATORY SUBUNIT-RELATED"/>
    <property type="match status" value="1"/>
</dbReference>
<dbReference type="GO" id="GO:0005829">
    <property type="term" value="C:cytosol"/>
    <property type="evidence" value="ECO:0007669"/>
    <property type="project" value="TreeGrafter"/>
</dbReference>
<dbReference type="InterPro" id="IPR018488">
    <property type="entry name" value="cNMP-bd_CS"/>
</dbReference>
<dbReference type="GO" id="GO:0005952">
    <property type="term" value="C:cAMP-dependent protein kinase complex"/>
    <property type="evidence" value="ECO:0007669"/>
    <property type="project" value="InterPro"/>
</dbReference>
<dbReference type="EMBL" id="FNVQ01000005">
    <property type="protein sequence ID" value="SEG81171.1"/>
    <property type="molecule type" value="Genomic_DNA"/>
</dbReference>
<dbReference type="InterPro" id="IPR018490">
    <property type="entry name" value="cNMP-bd_dom_sf"/>
</dbReference>
<protein>
    <submittedName>
        <fullName evidence="3">Cyclic nucleotide-binding domain-containing protein</fullName>
    </submittedName>
</protein>
<feature type="domain" description="Cyclic nucleotide-binding" evidence="2">
    <location>
        <begin position="15"/>
        <end position="134"/>
    </location>
</feature>
<dbReference type="CDD" id="cd00038">
    <property type="entry name" value="CAP_ED"/>
    <property type="match status" value="1"/>
</dbReference>
<dbReference type="InterPro" id="IPR014710">
    <property type="entry name" value="RmlC-like_jellyroll"/>
</dbReference>
<accession>A0A1H6D7D1</accession>
<dbReference type="PROSITE" id="PS50042">
    <property type="entry name" value="CNMP_BINDING_3"/>
    <property type="match status" value="1"/>
</dbReference>
<evidence type="ECO:0000259" key="2">
    <source>
        <dbReference type="PROSITE" id="PS50042"/>
    </source>
</evidence>
<evidence type="ECO:0000313" key="4">
    <source>
        <dbReference type="Proteomes" id="UP000236745"/>
    </source>
</evidence>
<name>A0A1H6D7D1_9GAMM</name>
<dbReference type="RefSeq" id="WP_104004975.1">
    <property type="nucleotide sequence ID" value="NZ_FNVQ01000005.1"/>
</dbReference>
<organism evidence="3 4">
    <name type="scientific">Marinobacterium lutimaris</name>
    <dbReference type="NCBI Taxonomy" id="568106"/>
    <lineage>
        <taxon>Bacteria</taxon>
        <taxon>Pseudomonadati</taxon>
        <taxon>Pseudomonadota</taxon>
        <taxon>Gammaproteobacteria</taxon>
        <taxon>Oceanospirillales</taxon>
        <taxon>Oceanospirillaceae</taxon>
        <taxon>Marinobacterium</taxon>
    </lineage>
</organism>
<reference evidence="3 4" key="1">
    <citation type="submission" date="2016-10" db="EMBL/GenBank/DDBJ databases">
        <authorList>
            <person name="de Groot N.N."/>
        </authorList>
    </citation>
    <scope>NUCLEOTIDE SEQUENCE [LARGE SCALE GENOMIC DNA]</scope>
    <source>
        <strain evidence="3 4">DSM 22012</strain>
    </source>
</reference>
<feature type="coiled-coil region" evidence="1">
    <location>
        <begin position="128"/>
        <end position="155"/>
    </location>
</feature>
<dbReference type="SMART" id="SM00100">
    <property type="entry name" value="cNMP"/>
    <property type="match status" value="1"/>
</dbReference>
<dbReference type="Proteomes" id="UP000236745">
    <property type="component" value="Unassembled WGS sequence"/>
</dbReference>
<proteinExistence type="predicted"/>
<dbReference type="SUPFAM" id="SSF51206">
    <property type="entry name" value="cAMP-binding domain-like"/>
    <property type="match status" value="1"/>
</dbReference>
<dbReference type="Gene3D" id="2.60.120.10">
    <property type="entry name" value="Jelly Rolls"/>
    <property type="match status" value="1"/>
</dbReference>
<keyword evidence="4" id="KW-1185">Reference proteome</keyword>
<sequence length="159" mass="17886">MDINQEVERLRQIPMFAKVDISKLKLLAFTSQLLTCKPGEVLIKVNDPSDCVYLVMDGELEIVSLTTCGREQSIVRQRGDVIGEIAVIAKSRRTATVRALTEARVLRIEADAFIDMMTRNSDVALDVMRQLCDKLAQAMQINESLQARLSELKQEKCSE</sequence>
<keyword evidence="1" id="KW-0175">Coiled coil</keyword>
<dbReference type="PROSITE" id="PS00889">
    <property type="entry name" value="CNMP_BINDING_2"/>
    <property type="match status" value="1"/>
</dbReference>